<dbReference type="Proteomes" id="UP000095705">
    <property type="component" value="Unassembled WGS sequence"/>
</dbReference>
<proteinExistence type="predicted"/>
<accession>A0A1E5PL25</accession>
<keyword evidence="1" id="KW-1133">Transmembrane helix</keyword>
<dbReference type="InterPro" id="IPR038318">
    <property type="entry name" value="KdpD_sf"/>
</dbReference>
<organism evidence="2 3">
    <name type="scientific">Streptomyces subrutilus</name>
    <dbReference type="NCBI Taxonomy" id="36818"/>
    <lineage>
        <taxon>Bacteria</taxon>
        <taxon>Bacillati</taxon>
        <taxon>Actinomycetota</taxon>
        <taxon>Actinomycetes</taxon>
        <taxon>Kitasatosporales</taxon>
        <taxon>Streptomycetaceae</taxon>
        <taxon>Streptomyces</taxon>
    </lineage>
</organism>
<dbReference type="AlphaFoldDB" id="A0A1E5PL25"/>
<comment type="caution">
    <text evidence="2">The sequence shown here is derived from an EMBL/GenBank/DDBJ whole genome shotgun (WGS) entry which is preliminary data.</text>
</comment>
<keyword evidence="3" id="KW-1185">Reference proteome</keyword>
<feature type="transmembrane region" description="Helical" evidence="1">
    <location>
        <begin position="101"/>
        <end position="120"/>
    </location>
</feature>
<sequence length="136" mass="13982">MVQWRRLSSGIRPVPHPVATPSVWAAAGITALVVVTVLNHLNGHGDPAIDLLLVSMACAVLSTGARLVAAPGTALVCWLALNGFATPPMGELTWSSGYDLGRLGCLLAAASTGTAIARVARARAAYRRTTLPEAGS</sequence>
<evidence type="ECO:0000313" key="2">
    <source>
        <dbReference type="EMBL" id="OEJ30234.1"/>
    </source>
</evidence>
<gene>
    <name evidence="2" type="ORF">BGK67_01625</name>
</gene>
<keyword evidence="1" id="KW-0812">Transmembrane</keyword>
<dbReference type="Gene3D" id="1.20.120.620">
    <property type="entry name" value="Backbone structure of the membrane domain of e. Coli histidine kinase receptor kdpd"/>
    <property type="match status" value="1"/>
</dbReference>
<evidence type="ECO:0008006" key="4">
    <source>
        <dbReference type="Google" id="ProtNLM"/>
    </source>
</evidence>
<evidence type="ECO:0000256" key="1">
    <source>
        <dbReference type="SAM" id="Phobius"/>
    </source>
</evidence>
<dbReference type="OrthoDB" id="4236046at2"/>
<keyword evidence="1" id="KW-0472">Membrane</keyword>
<dbReference type="EMBL" id="MEHK01000001">
    <property type="protein sequence ID" value="OEJ30234.1"/>
    <property type="molecule type" value="Genomic_DNA"/>
</dbReference>
<feature type="transmembrane region" description="Helical" evidence="1">
    <location>
        <begin position="23"/>
        <end position="41"/>
    </location>
</feature>
<reference evidence="2 3" key="1">
    <citation type="submission" date="2016-08" db="EMBL/GenBank/DDBJ databases">
        <title>The complete genome of Streptomyces subrutilus 10-1-1.</title>
        <authorList>
            <person name="Chen X."/>
        </authorList>
    </citation>
    <scope>NUCLEOTIDE SEQUENCE [LARGE SCALE GENOMIC DNA]</scope>
    <source>
        <strain evidence="2 3">10-1-1</strain>
    </source>
</reference>
<evidence type="ECO:0000313" key="3">
    <source>
        <dbReference type="Proteomes" id="UP000095705"/>
    </source>
</evidence>
<protein>
    <recommendedName>
        <fullName evidence="4">Histidine kinase</fullName>
    </recommendedName>
</protein>
<feature type="transmembrane region" description="Helical" evidence="1">
    <location>
        <begin position="53"/>
        <end position="81"/>
    </location>
</feature>
<name>A0A1E5PL25_9ACTN</name>
<dbReference type="STRING" id="36818.BGK67_01625"/>